<organism evidence="2 3">
    <name type="scientific">Microbacterium istanbulense</name>
    <dbReference type="NCBI Taxonomy" id="3122049"/>
    <lineage>
        <taxon>Bacteria</taxon>
        <taxon>Bacillati</taxon>
        <taxon>Actinomycetota</taxon>
        <taxon>Actinomycetes</taxon>
        <taxon>Micrococcales</taxon>
        <taxon>Microbacteriaceae</taxon>
        <taxon>Microbacterium</taxon>
    </lineage>
</organism>
<evidence type="ECO:0000259" key="1">
    <source>
        <dbReference type="Pfam" id="PF04230"/>
    </source>
</evidence>
<feature type="domain" description="Polysaccharide pyruvyl transferase" evidence="1">
    <location>
        <begin position="87"/>
        <end position="213"/>
    </location>
</feature>
<dbReference type="Proteomes" id="UP001366085">
    <property type="component" value="Unassembled WGS sequence"/>
</dbReference>
<accession>A0ABU8LPB2</accession>
<gene>
    <name evidence="2" type="ORF">WDU93_10680</name>
</gene>
<evidence type="ECO:0000313" key="3">
    <source>
        <dbReference type="Proteomes" id="UP001366085"/>
    </source>
</evidence>
<reference evidence="2 3" key="1">
    <citation type="submission" date="2024-02" db="EMBL/GenBank/DDBJ databases">
        <authorList>
            <person name="Saticioglu I.B."/>
        </authorList>
    </citation>
    <scope>NUCLEOTIDE SEQUENCE [LARGE SCALE GENOMIC DNA]</scope>
    <source>
        <strain evidence="2 3">Mu-43</strain>
    </source>
</reference>
<dbReference type="Pfam" id="PF04230">
    <property type="entry name" value="PS_pyruv_trans"/>
    <property type="match status" value="1"/>
</dbReference>
<name>A0ABU8LPB2_9MICO</name>
<dbReference type="EMBL" id="JBBDGN010000009">
    <property type="protein sequence ID" value="MEJ1092157.1"/>
    <property type="molecule type" value="Genomic_DNA"/>
</dbReference>
<dbReference type="InterPro" id="IPR007345">
    <property type="entry name" value="Polysacch_pyruvyl_Trfase"/>
</dbReference>
<comment type="caution">
    <text evidence="2">The sequence shown here is derived from an EMBL/GenBank/DDBJ whole genome shotgun (WGS) entry which is preliminary data.</text>
</comment>
<protein>
    <recommendedName>
        <fullName evidence="1">Polysaccharide pyruvyl transferase domain-containing protein</fullName>
    </recommendedName>
</protein>
<dbReference type="RefSeq" id="WP_337320417.1">
    <property type="nucleotide sequence ID" value="NZ_JBBDGN010000009.1"/>
</dbReference>
<evidence type="ECO:0000313" key="2">
    <source>
        <dbReference type="EMBL" id="MEJ1092157.1"/>
    </source>
</evidence>
<keyword evidence="3" id="KW-1185">Reference proteome</keyword>
<proteinExistence type="predicted"/>
<sequence>MRYEGTLRRRSRQLRRFVAASAVPAARQGGVIVPTFWWDGHPNFGDDLTPWLLPRYGVMPLYSEPRQARLIGVGSLLEFLAPDHTGVVWGAGLMEDHAHRLSYVTALAVRGPLTAERIGLSAEPAYGDPGILVARHLPQPRPSGMPVLVPHGHHRSSPALARLIHRSGDALRVVNVHQRAAPALRQIAAGSVILTTSLHGLITADAFGIPAVWTTLEPALDGGDFKFRDYEAAVTPGRTRFRAFADGATLDELTADAWAADPARIAQLGDALESSLARLASMDVGQVPFPRGIVRAVRRR</sequence>